<feature type="chain" id="PRO_5020986895" description="DUF3757 domain-containing protein" evidence="2">
    <location>
        <begin position="25"/>
        <end position="139"/>
    </location>
</feature>
<feature type="region of interest" description="Disordered" evidence="1">
    <location>
        <begin position="118"/>
        <end position="139"/>
    </location>
</feature>
<protein>
    <recommendedName>
        <fullName evidence="5">DUF3757 domain-containing protein</fullName>
    </recommendedName>
</protein>
<dbReference type="KEGG" id="tvl:FAZ95_33985"/>
<feature type="signal peptide" evidence="2">
    <location>
        <begin position="1"/>
        <end position="24"/>
    </location>
</feature>
<gene>
    <name evidence="3" type="ORF">FAZ95_33985</name>
</gene>
<dbReference type="Proteomes" id="UP000298656">
    <property type="component" value="Chromosome 2"/>
</dbReference>
<accession>A0A4P8J1X7</accession>
<dbReference type="AlphaFoldDB" id="A0A4P8J1X7"/>
<proteinExistence type="predicted"/>
<evidence type="ECO:0008006" key="5">
    <source>
        <dbReference type="Google" id="ProtNLM"/>
    </source>
</evidence>
<dbReference type="OrthoDB" id="8759607at2"/>
<evidence type="ECO:0000256" key="1">
    <source>
        <dbReference type="SAM" id="MobiDB-lite"/>
    </source>
</evidence>
<name>A0A4P8J1X7_9BURK</name>
<reference evidence="3 4" key="1">
    <citation type="submission" date="2019-05" db="EMBL/GenBank/DDBJ databases">
        <title>Burkholderia sp. DHOD12, isolated from subtropical forest soil.</title>
        <authorList>
            <person name="Gao Z.-H."/>
            <person name="Qiu L.-H."/>
        </authorList>
    </citation>
    <scope>NUCLEOTIDE SEQUENCE [LARGE SCALE GENOMIC DNA]</scope>
    <source>
        <strain evidence="3 4">DHOD12</strain>
    </source>
</reference>
<evidence type="ECO:0000313" key="3">
    <source>
        <dbReference type="EMBL" id="QCP54003.1"/>
    </source>
</evidence>
<evidence type="ECO:0000256" key="2">
    <source>
        <dbReference type="SAM" id="SignalP"/>
    </source>
</evidence>
<sequence>MPNLNRYVRAVSLLCVIAVGHAEATTLTGIFSGQGRPCWGRLRLTSKTIEWTTPYSACKATAYDVVEQDLKSKAPIASYRLKQRNSACRFPYISVKFDPAYPDYWQLVGYASKKAFEQRKEDGPEQQDQRLECSARKLE</sequence>
<evidence type="ECO:0000313" key="4">
    <source>
        <dbReference type="Proteomes" id="UP000298656"/>
    </source>
</evidence>
<keyword evidence="2" id="KW-0732">Signal</keyword>
<dbReference type="EMBL" id="CP040078">
    <property type="protein sequence ID" value="QCP54003.1"/>
    <property type="molecule type" value="Genomic_DNA"/>
</dbReference>
<keyword evidence="4" id="KW-1185">Reference proteome</keyword>
<organism evidence="3 4">
    <name type="scientific">Trinickia violacea</name>
    <dbReference type="NCBI Taxonomy" id="2571746"/>
    <lineage>
        <taxon>Bacteria</taxon>
        <taxon>Pseudomonadati</taxon>
        <taxon>Pseudomonadota</taxon>
        <taxon>Betaproteobacteria</taxon>
        <taxon>Burkholderiales</taxon>
        <taxon>Burkholderiaceae</taxon>
        <taxon>Trinickia</taxon>
    </lineage>
</organism>
<dbReference type="RefSeq" id="WP_137336771.1">
    <property type="nucleotide sequence ID" value="NZ_CP040078.1"/>
</dbReference>